<protein>
    <submittedName>
        <fullName evidence="1">Uncharacterized protein</fullName>
    </submittedName>
</protein>
<organism evidence="1">
    <name type="scientific">Lupinus angustifolius</name>
    <name type="common">Narrow-leaved blue lupine</name>
    <dbReference type="NCBI Taxonomy" id="3871"/>
    <lineage>
        <taxon>Eukaryota</taxon>
        <taxon>Viridiplantae</taxon>
        <taxon>Streptophyta</taxon>
        <taxon>Embryophyta</taxon>
        <taxon>Tracheophyta</taxon>
        <taxon>Spermatophyta</taxon>
        <taxon>Magnoliopsida</taxon>
        <taxon>eudicotyledons</taxon>
        <taxon>Gunneridae</taxon>
        <taxon>Pentapetalae</taxon>
        <taxon>rosids</taxon>
        <taxon>fabids</taxon>
        <taxon>Fabales</taxon>
        <taxon>Fabaceae</taxon>
        <taxon>Papilionoideae</taxon>
        <taxon>50 kb inversion clade</taxon>
        <taxon>genistoids sensu lato</taxon>
        <taxon>core genistoids</taxon>
        <taxon>Genisteae</taxon>
        <taxon>Lupinus</taxon>
    </lineage>
</organism>
<name>L0P0V1_LUPAN</name>
<accession>L0P0V1</accession>
<evidence type="ECO:0000313" key="1">
    <source>
        <dbReference type="EMBL" id="CCH47181.1"/>
    </source>
</evidence>
<dbReference type="EMBL" id="HE804808">
    <property type="protein sequence ID" value="CCH47181.1"/>
    <property type="molecule type" value="Genomic_DNA"/>
</dbReference>
<reference evidence="1" key="1">
    <citation type="journal article" date="2013" name="BMC Genomics">
        <title>Comparative genomics of Lupinus angustifolius gene-rich regions: BAC library exploration, genetic mapping and cytogenetics.</title>
        <authorList>
            <person name="Ksiazkiewicz M."/>
            <person name="Wyrwa K."/>
            <person name="Szczepaniak A."/>
            <person name="Rychel S."/>
            <person name="Majcherkiewicz K."/>
            <person name="Przysiecka L."/>
            <person name="Karlowski W."/>
            <person name="Wolko B."/>
            <person name="Naganowska B."/>
        </authorList>
    </citation>
    <scope>NUCLEOTIDE SEQUENCE</scope>
</reference>
<proteinExistence type="predicted"/>
<sequence>MAQELEPLIST</sequence>